<name>A0A448TVV1_9PAST</name>
<comment type="similarity">
    <text evidence="3">Belongs to the N(4)/N(6)-methyltransferase family.</text>
</comment>
<sequence>MEKITFNNQIISGNSIELIKKIESRSVHAIISDIPYGIGYDSWDVLHNNTNSALGGKSIAQEKCSLFKRRGKPLNGWSAADKLISHEYQLWVTNWAAEWLRVLKPGASVFIFAGRQFTHRVIIALEDAGFTFKDMLSWERDRAPHRAQRISKIYERRGDLCNAEKWNSWRVANLRPIFEPILWFQKPYKLGDTLSNNVINYEVGAWNENALSKYNINPNTLTHSNMLKILVESNDRGLHPTQKPLNLMKLLIELVTLPGQNILDPFAGSGTTILASKILNRNGVGFELNSEMVEIANNRIKNI</sequence>
<accession>A0A448TVV1</accession>
<dbReference type="REBASE" id="289657">
    <property type="entry name" value="M.Ade12871ORF1562P"/>
</dbReference>
<gene>
    <name evidence="5" type="primary">hindIIIM</name>
    <name evidence="5" type="ORF">NCTC12871_01562</name>
</gene>
<dbReference type="GO" id="GO:0032259">
    <property type="term" value="P:methylation"/>
    <property type="evidence" value="ECO:0007669"/>
    <property type="project" value="UniProtKB-KW"/>
</dbReference>
<evidence type="ECO:0000313" key="6">
    <source>
        <dbReference type="Proteomes" id="UP000279799"/>
    </source>
</evidence>
<protein>
    <recommendedName>
        <fullName evidence="3">Methyltransferase</fullName>
        <ecNumber evidence="3">2.1.1.-</ecNumber>
    </recommendedName>
</protein>
<organism evidence="5 6">
    <name type="scientific">Actinobacillus delphinicola</name>
    <dbReference type="NCBI Taxonomy" id="51161"/>
    <lineage>
        <taxon>Bacteria</taxon>
        <taxon>Pseudomonadati</taxon>
        <taxon>Pseudomonadota</taxon>
        <taxon>Gammaproteobacteria</taxon>
        <taxon>Pasteurellales</taxon>
        <taxon>Pasteurellaceae</taxon>
        <taxon>Actinobacillus</taxon>
    </lineage>
</organism>
<dbReference type="InterPro" id="IPR001091">
    <property type="entry name" value="RM_Methyltransferase"/>
</dbReference>
<keyword evidence="1 5" id="KW-0489">Methyltransferase</keyword>
<dbReference type="EMBL" id="LR134510">
    <property type="protein sequence ID" value="VEJ10054.1"/>
    <property type="molecule type" value="Genomic_DNA"/>
</dbReference>
<evidence type="ECO:0000256" key="1">
    <source>
        <dbReference type="ARBA" id="ARBA00022603"/>
    </source>
</evidence>
<dbReference type="OrthoDB" id="9816043at2"/>
<keyword evidence="6" id="KW-1185">Reference proteome</keyword>
<evidence type="ECO:0000313" key="5">
    <source>
        <dbReference type="EMBL" id="VEJ10054.1"/>
    </source>
</evidence>
<dbReference type="Proteomes" id="UP000279799">
    <property type="component" value="Chromosome"/>
</dbReference>
<dbReference type="GO" id="GO:0003677">
    <property type="term" value="F:DNA binding"/>
    <property type="evidence" value="ECO:0007669"/>
    <property type="project" value="InterPro"/>
</dbReference>
<evidence type="ECO:0000256" key="2">
    <source>
        <dbReference type="ARBA" id="ARBA00022679"/>
    </source>
</evidence>
<proteinExistence type="inferred from homology"/>
<dbReference type="PRINTS" id="PR00508">
    <property type="entry name" value="S21N4MTFRASE"/>
</dbReference>
<evidence type="ECO:0000259" key="4">
    <source>
        <dbReference type="Pfam" id="PF01555"/>
    </source>
</evidence>
<dbReference type="Pfam" id="PF01555">
    <property type="entry name" value="N6_N4_Mtase"/>
    <property type="match status" value="1"/>
</dbReference>
<feature type="domain" description="DNA methylase N-4/N-6" evidence="4">
    <location>
        <begin position="27"/>
        <end position="297"/>
    </location>
</feature>
<keyword evidence="2 5" id="KW-0808">Transferase</keyword>
<dbReference type="SUPFAM" id="SSF53335">
    <property type="entry name" value="S-adenosyl-L-methionine-dependent methyltransferases"/>
    <property type="match status" value="1"/>
</dbReference>
<dbReference type="GO" id="GO:0008170">
    <property type="term" value="F:N-methyltransferase activity"/>
    <property type="evidence" value="ECO:0007669"/>
    <property type="project" value="InterPro"/>
</dbReference>
<dbReference type="InterPro" id="IPR002941">
    <property type="entry name" value="DNA_methylase_N4/N6"/>
</dbReference>
<dbReference type="RefSeq" id="WP_126600475.1">
    <property type="nucleotide sequence ID" value="NZ_LR134510.1"/>
</dbReference>
<dbReference type="AlphaFoldDB" id="A0A448TVV1"/>
<dbReference type="KEGG" id="adp:NCTC12871_01562"/>
<dbReference type="Gene3D" id="3.40.50.150">
    <property type="entry name" value="Vaccinia Virus protein VP39"/>
    <property type="match status" value="1"/>
</dbReference>
<reference evidence="5 6" key="1">
    <citation type="submission" date="2018-12" db="EMBL/GenBank/DDBJ databases">
        <authorList>
            <consortium name="Pathogen Informatics"/>
        </authorList>
    </citation>
    <scope>NUCLEOTIDE SEQUENCE [LARGE SCALE GENOMIC DNA]</scope>
    <source>
        <strain evidence="5 6">NCTC12871</strain>
    </source>
</reference>
<evidence type="ECO:0000256" key="3">
    <source>
        <dbReference type="RuleBase" id="RU362026"/>
    </source>
</evidence>
<dbReference type="EC" id="2.1.1.-" evidence="3"/>
<dbReference type="InterPro" id="IPR029063">
    <property type="entry name" value="SAM-dependent_MTases_sf"/>
</dbReference>